<dbReference type="Gene3D" id="3.40.50.150">
    <property type="entry name" value="Vaccinia Virus protein VP39"/>
    <property type="match status" value="1"/>
</dbReference>
<dbReference type="Pfam" id="PF08241">
    <property type="entry name" value="Methyltransf_11"/>
    <property type="match status" value="1"/>
</dbReference>
<protein>
    <submittedName>
        <fullName evidence="2">SAM-dependent methyltransferase</fullName>
    </submittedName>
</protein>
<dbReference type="eggNOG" id="COG2226">
    <property type="taxonomic scope" value="Bacteria"/>
</dbReference>
<keyword evidence="2" id="KW-0489">Methyltransferase</keyword>
<keyword evidence="3" id="KW-1185">Reference proteome</keyword>
<dbReference type="PATRIC" id="fig|1224163.3.peg.1662"/>
<name>S5TK67_9CORY</name>
<dbReference type="OrthoDB" id="9805171at2"/>
<dbReference type="EMBL" id="CP003924">
    <property type="protein sequence ID" value="AGS35128.1"/>
    <property type="molecule type" value="Genomic_DNA"/>
</dbReference>
<evidence type="ECO:0000313" key="3">
    <source>
        <dbReference type="Proteomes" id="UP000015388"/>
    </source>
</evidence>
<keyword evidence="2" id="KW-0808">Transferase</keyword>
<dbReference type="GO" id="GO:0008757">
    <property type="term" value="F:S-adenosylmethionine-dependent methyltransferase activity"/>
    <property type="evidence" value="ECO:0007669"/>
    <property type="project" value="InterPro"/>
</dbReference>
<accession>S5TK67</accession>
<dbReference type="STRING" id="1224163.B841_08275"/>
<dbReference type="CDD" id="cd02440">
    <property type="entry name" value="AdoMet_MTases"/>
    <property type="match status" value="1"/>
</dbReference>
<dbReference type="HOGENOM" id="CLU_039068_4_0_11"/>
<dbReference type="KEGG" id="cmd:B841_08275"/>
<dbReference type="InterPro" id="IPR029063">
    <property type="entry name" value="SAM-dependent_MTases_sf"/>
</dbReference>
<organism evidence="2 3">
    <name type="scientific">Corynebacterium maris DSM 45190</name>
    <dbReference type="NCBI Taxonomy" id="1224163"/>
    <lineage>
        <taxon>Bacteria</taxon>
        <taxon>Bacillati</taxon>
        <taxon>Actinomycetota</taxon>
        <taxon>Actinomycetes</taxon>
        <taxon>Mycobacteriales</taxon>
        <taxon>Corynebacteriaceae</taxon>
        <taxon>Corynebacterium</taxon>
    </lineage>
</organism>
<dbReference type="RefSeq" id="WP_020935061.1">
    <property type="nucleotide sequence ID" value="NC_021915.1"/>
</dbReference>
<proteinExistence type="predicted"/>
<evidence type="ECO:0000259" key="1">
    <source>
        <dbReference type="Pfam" id="PF08241"/>
    </source>
</evidence>
<dbReference type="InterPro" id="IPR013216">
    <property type="entry name" value="Methyltransf_11"/>
</dbReference>
<reference evidence="2 3" key="1">
    <citation type="submission" date="2012-11" db="EMBL/GenBank/DDBJ databases">
        <title>The complete genome sequence of Corynebacterium maris Coryn-1 (=DSM 45190).</title>
        <authorList>
            <person name="Schaffert L."/>
            <person name="Albersmeier A."/>
            <person name="Kalinowski J."/>
            <person name="Ruckert C."/>
        </authorList>
    </citation>
    <scope>NUCLEOTIDE SEQUENCE [LARGE SCALE GENOMIC DNA]</scope>
    <source>
        <strain evidence="3">Coryn-1</strain>
    </source>
</reference>
<dbReference type="Proteomes" id="UP000015388">
    <property type="component" value="Chromosome"/>
</dbReference>
<sequence length="262" mass="28271">MTTHLPGSDRPADKVGGHWLLARAGKKVLRPGGRETTDWLLDQADVAGRTVVEFAPGLGVTARAVLARGPGRYLGVDSDPAASARLDDLLAPPHRAVTADASATGLDDACADMVLSEAMLTMQGDRTKREIMAEAARLLRPGGTYAVHEMALTPDDLPDVVATDIRATLAKTIRVNARPLTIAEWVTLAEDTGFEVTATYVTDMGLLDPRRLVADEGVFGVARIAFNVARQPDVRRRVLAMRRVFTEHRAHLRGVGLILTKR</sequence>
<gene>
    <name evidence="2" type="ORF">B841_08275</name>
</gene>
<dbReference type="SUPFAM" id="SSF53335">
    <property type="entry name" value="S-adenosyl-L-methionine-dependent methyltransferases"/>
    <property type="match status" value="1"/>
</dbReference>
<dbReference type="AlphaFoldDB" id="S5TK67"/>
<evidence type="ECO:0000313" key="2">
    <source>
        <dbReference type="EMBL" id="AGS35128.1"/>
    </source>
</evidence>
<dbReference type="GO" id="GO:0032259">
    <property type="term" value="P:methylation"/>
    <property type="evidence" value="ECO:0007669"/>
    <property type="project" value="UniProtKB-KW"/>
</dbReference>
<feature type="domain" description="Methyltransferase type 11" evidence="1">
    <location>
        <begin position="53"/>
        <end position="146"/>
    </location>
</feature>